<accession>A0A494WYX6</accession>
<evidence type="ECO:0000313" key="2">
    <source>
        <dbReference type="Proteomes" id="UP000271256"/>
    </source>
</evidence>
<name>A0A494WYX6_9FIRM</name>
<proteinExistence type="predicted"/>
<keyword evidence="2" id="KW-1185">Reference proteome</keyword>
<reference evidence="1 2" key="1">
    <citation type="submission" date="2018-10" db="EMBL/GenBank/DDBJ databases">
        <authorList>
            <person name="Grouzdev D.S."/>
            <person name="Krutkina M.S."/>
            <person name="Tourova T.P."/>
            <person name="Nazina T.N."/>
        </authorList>
    </citation>
    <scope>NUCLEOTIDE SEQUENCE [LARGE SCALE GENOMIC DNA]</scope>
    <source>
        <strain evidence="1 2">435</strain>
    </source>
</reference>
<organism evidence="1 2">
    <name type="scientific">Desulfofundulus salinus</name>
    <dbReference type="NCBI Taxonomy" id="2419843"/>
    <lineage>
        <taxon>Bacteria</taxon>
        <taxon>Bacillati</taxon>
        <taxon>Bacillota</taxon>
        <taxon>Clostridia</taxon>
        <taxon>Eubacteriales</taxon>
        <taxon>Peptococcaceae</taxon>
        <taxon>Desulfofundulus</taxon>
    </lineage>
</organism>
<evidence type="ECO:0000313" key="1">
    <source>
        <dbReference type="EMBL" id="RKO65830.1"/>
    </source>
</evidence>
<dbReference type="AlphaFoldDB" id="A0A494WYX6"/>
<gene>
    <name evidence="1" type="ORF">D7024_01860</name>
</gene>
<comment type="caution">
    <text evidence="1">The sequence shown here is derived from an EMBL/GenBank/DDBJ whole genome shotgun (WGS) entry which is preliminary data.</text>
</comment>
<dbReference type="Proteomes" id="UP000271256">
    <property type="component" value="Unassembled WGS sequence"/>
</dbReference>
<protein>
    <submittedName>
        <fullName evidence="1">Uncharacterized protein</fullName>
    </submittedName>
</protein>
<sequence length="94" mass="10670">MKEMVTLSQTELKRMLVLQRVLEGQISTFEAALVLMPWKTSMSGMGVSLPEGKNVYNANSSVSQVILTMPWGESIIGIKFLVFWEPTESIYRRE</sequence>
<dbReference type="EMBL" id="RBWE01000001">
    <property type="protein sequence ID" value="RKO65830.1"/>
    <property type="molecule type" value="Genomic_DNA"/>
</dbReference>
<dbReference type="RefSeq" id="WP_125185605.1">
    <property type="nucleotide sequence ID" value="NZ_RBWE01000001.1"/>
</dbReference>